<accession>A0A8J1TN35</accession>
<feature type="region of interest" description="Disordered" evidence="4">
    <location>
        <begin position="256"/>
        <end position="324"/>
    </location>
</feature>
<keyword evidence="2 3" id="KW-0175">Coiled coil</keyword>
<dbReference type="OrthoDB" id="21607at2759"/>
<comment type="caution">
    <text evidence="5">The sequence shown here is derived from an EMBL/GenBank/DDBJ whole genome shotgun (WGS) entry which is preliminary data.</text>
</comment>
<evidence type="ECO:0000313" key="5">
    <source>
        <dbReference type="EMBL" id="CAH1802237.1"/>
    </source>
</evidence>
<dbReference type="SMART" id="SM00033">
    <property type="entry name" value="CH"/>
    <property type="match status" value="1"/>
</dbReference>
<dbReference type="InterPro" id="IPR036872">
    <property type="entry name" value="CH_dom_sf"/>
</dbReference>
<organism evidence="5 6">
    <name type="scientific">Owenia fusiformis</name>
    <name type="common">Polychaete worm</name>
    <dbReference type="NCBI Taxonomy" id="6347"/>
    <lineage>
        <taxon>Eukaryota</taxon>
        <taxon>Metazoa</taxon>
        <taxon>Spiralia</taxon>
        <taxon>Lophotrochozoa</taxon>
        <taxon>Annelida</taxon>
        <taxon>Polychaeta</taxon>
        <taxon>Sedentaria</taxon>
        <taxon>Canalipalpata</taxon>
        <taxon>Sabellida</taxon>
        <taxon>Oweniida</taxon>
        <taxon>Oweniidae</taxon>
        <taxon>Owenia</taxon>
    </lineage>
</organism>
<reference evidence="5" key="1">
    <citation type="submission" date="2022-03" db="EMBL/GenBank/DDBJ databases">
        <authorList>
            <person name="Martin C."/>
        </authorList>
    </citation>
    <scope>NUCLEOTIDE SEQUENCE</scope>
</reference>
<dbReference type="Pfam" id="PF00307">
    <property type="entry name" value="CH"/>
    <property type="match status" value="1"/>
</dbReference>
<dbReference type="Gene3D" id="1.10.418.10">
    <property type="entry name" value="Calponin-like domain"/>
    <property type="match status" value="1"/>
</dbReference>
<feature type="compositionally biased region" description="Polar residues" evidence="4">
    <location>
        <begin position="77"/>
        <end position="88"/>
    </location>
</feature>
<dbReference type="PANTHER" id="PTHR23167">
    <property type="entry name" value="CALPONIN HOMOLOGY DOMAIN-CONTAINING PROTEIN DDB_G0272472-RELATED"/>
    <property type="match status" value="1"/>
</dbReference>
<dbReference type="InterPro" id="IPR001715">
    <property type="entry name" value="CH_dom"/>
</dbReference>
<dbReference type="FunFam" id="1.10.418.10:FF:000020">
    <property type="entry name" value="Cytospin-A isoform 1"/>
    <property type="match status" value="1"/>
</dbReference>
<feature type="coiled-coil region" evidence="3">
    <location>
        <begin position="353"/>
        <end position="387"/>
    </location>
</feature>
<dbReference type="CDD" id="cd21199">
    <property type="entry name" value="CH_CYTS"/>
    <property type="match status" value="1"/>
</dbReference>
<feature type="compositionally biased region" description="Basic and acidic residues" evidence="4">
    <location>
        <begin position="875"/>
        <end position="890"/>
    </location>
</feature>
<dbReference type="EMBL" id="CAIIXF020000012">
    <property type="protein sequence ID" value="CAH1802237.1"/>
    <property type="molecule type" value="Genomic_DNA"/>
</dbReference>
<sequence>MKKQAKTPASSGKPPPSSSSQSKAPLEKTNPDPTNGHKRAPSVEKQVSPIGSKLSKNLSKSHDNLASTLRRKANIASLMQTRPTSSLGIQPEKDLRGNKENLQYKSTPRKMQRNGAPIRKASSTQNMDKVGTPASEKTPVSIRKASSTQNMTKKGSTRQRSSAPANVMAYNAELLASFEKEKMALERRISELIQIAETRKADTEKLKYEVKNLREQVPSKDKVEEIEMTKSENKQLKDRLLELGIKIEQTDAEKLSQLNKNKSDDTDNADDSGDHRRSDSIEKSNTGTGDSIDDLDRCTIGTPDHPSSISLDNSNWDKQSNKSSEATSEISVACLHDRILQMEETHYSTSEELQATIQELTELQDTVNCLQNENDKLADERAVLLESLCSQTEKLENGRMQIEHLKNLLWGGSDTTCSPGNLSERELQLIELIKSAQIERDELFLKQDELSSALHHYERDNNEMQDAVTALRDKVLILESKNESISADKKVLDKQLLEYKETIANDQVEIQRYKTLLENERSKVVELEQYRNATDKSELEELLDSAREEKDRAEEKLADVQESLGHSQCEVDKLREELSVLEHELNVIKNNAKTEKSDFRYKLEKMREDRSEQQNEMDALREHIDQLEQDCDGYLEEKKSYNTSVHKLESELKLYKQKHRDLEQELIDQRIKHEEEISDWKQFQNDLQTAVVIANDIKTETQEDMETLQQDNADLREKVEKLSAESKSLKDENERLKAGNKLADNTGARDRAKTILDRELAAIRSRKLSSTSDGKKNENASVKTLIANLEDKQPLSPTILSSREGSSRRSSVDSNISTGSLKVPDSPCSPVAPSTAELRRSSAPGDTHLKSKINMRSSTDSKPPITHRHTYSDAIYEKSPKGKAKPEESKPVTPIGKTSKSETDGGTPKKSPALTSILANKPQLSSVRRNSISETEKDPLAELVKKTGGSKRNALLKWCQRKSQSYTNIDITNFSSSWNDGLGFCAIIHSYLPDKIPYKELNTETKRQNFTLAFKAAESVGIPSLLQVNDMVAMERPDWQTVMAYITSIYKHFEIDSK</sequence>
<feature type="region of interest" description="Disordered" evidence="4">
    <location>
        <begin position="795"/>
        <end position="933"/>
    </location>
</feature>
<dbReference type="PANTHER" id="PTHR23167:SF69">
    <property type="entry name" value="FI18193P1"/>
    <property type="match status" value="1"/>
</dbReference>
<evidence type="ECO:0000256" key="4">
    <source>
        <dbReference type="SAM" id="MobiDB-lite"/>
    </source>
</evidence>
<dbReference type="PROSITE" id="PS50021">
    <property type="entry name" value="CH"/>
    <property type="match status" value="1"/>
</dbReference>
<feature type="region of interest" description="Disordered" evidence="4">
    <location>
        <begin position="726"/>
        <end position="745"/>
    </location>
</feature>
<feature type="compositionally biased region" description="Basic and acidic residues" evidence="4">
    <location>
        <begin position="726"/>
        <end position="737"/>
    </location>
</feature>
<dbReference type="SUPFAM" id="SSF47576">
    <property type="entry name" value="Calponin-homology domain, CH-domain"/>
    <property type="match status" value="1"/>
</dbReference>
<evidence type="ECO:0000256" key="2">
    <source>
        <dbReference type="ARBA" id="ARBA00023054"/>
    </source>
</evidence>
<protein>
    <submittedName>
        <fullName evidence="5">Uncharacterized protein</fullName>
    </submittedName>
</protein>
<evidence type="ECO:0000313" key="6">
    <source>
        <dbReference type="Proteomes" id="UP000749559"/>
    </source>
</evidence>
<name>A0A8J1TN35_OWEFU</name>
<feature type="coiled-coil region" evidence="3">
    <location>
        <begin position="447"/>
        <end position="474"/>
    </location>
</feature>
<feature type="compositionally biased region" description="Polar residues" evidence="4">
    <location>
        <begin position="305"/>
        <end position="324"/>
    </location>
</feature>
<dbReference type="InterPro" id="IPR050540">
    <property type="entry name" value="F-actin_Monoox_Mical"/>
</dbReference>
<comment type="similarity">
    <text evidence="1">Belongs to the cytospin-A family.</text>
</comment>
<feature type="coiled-coil region" evidence="3">
    <location>
        <begin position="510"/>
        <end position="672"/>
    </location>
</feature>
<feature type="compositionally biased region" description="Polar residues" evidence="4">
    <location>
        <begin position="913"/>
        <end position="933"/>
    </location>
</feature>
<feature type="region of interest" description="Disordered" evidence="4">
    <location>
        <begin position="1"/>
        <end position="163"/>
    </location>
</feature>
<evidence type="ECO:0000256" key="1">
    <source>
        <dbReference type="ARBA" id="ARBA00009452"/>
    </source>
</evidence>
<feature type="compositionally biased region" description="Basic and acidic residues" evidence="4">
    <location>
        <begin position="272"/>
        <end position="282"/>
    </location>
</feature>
<feature type="compositionally biased region" description="Low complexity" evidence="4">
    <location>
        <begin position="1"/>
        <end position="24"/>
    </location>
</feature>
<dbReference type="AlphaFoldDB" id="A0A8J1TN35"/>
<feature type="coiled-coil region" evidence="3">
    <location>
        <begin position="219"/>
        <end position="253"/>
    </location>
</feature>
<feature type="compositionally biased region" description="Polar residues" evidence="4">
    <location>
        <begin position="144"/>
        <end position="163"/>
    </location>
</feature>
<proteinExistence type="inferred from homology"/>
<dbReference type="Proteomes" id="UP000749559">
    <property type="component" value="Unassembled WGS sequence"/>
</dbReference>
<evidence type="ECO:0000256" key="3">
    <source>
        <dbReference type="SAM" id="Coils"/>
    </source>
</evidence>
<keyword evidence="6" id="KW-1185">Reference proteome</keyword>
<gene>
    <name evidence="5" type="ORF">OFUS_LOCUS25942</name>
</gene>